<dbReference type="PANTHER" id="PTHR47235:SF1">
    <property type="entry name" value="BLR6548 PROTEIN"/>
    <property type="match status" value="1"/>
</dbReference>
<evidence type="ECO:0000313" key="5">
    <source>
        <dbReference type="Proteomes" id="UP000604475"/>
    </source>
</evidence>
<evidence type="ECO:0000256" key="1">
    <source>
        <dbReference type="ARBA" id="ARBA00010062"/>
    </source>
</evidence>
<reference evidence="4" key="1">
    <citation type="submission" date="2020-12" db="EMBL/GenBank/DDBJ databases">
        <title>Genomic characterization of non-nitrogen-fixing Frankia strains.</title>
        <authorList>
            <person name="Carlos-Shanley C."/>
            <person name="Guerra T."/>
            <person name="Hahn D."/>
        </authorList>
    </citation>
    <scope>NUCLEOTIDE SEQUENCE</scope>
    <source>
        <strain evidence="4">CN6</strain>
    </source>
</reference>
<dbReference type="SUPFAM" id="SSF53822">
    <property type="entry name" value="Periplasmic binding protein-like I"/>
    <property type="match status" value="1"/>
</dbReference>
<dbReference type="Pfam" id="PF13458">
    <property type="entry name" value="Peripla_BP_6"/>
    <property type="match status" value="1"/>
</dbReference>
<dbReference type="PANTHER" id="PTHR47235">
    <property type="entry name" value="BLR6548 PROTEIN"/>
    <property type="match status" value="1"/>
</dbReference>
<evidence type="ECO:0000313" key="4">
    <source>
        <dbReference type="EMBL" id="MBL7629195.1"/>
    </source>
</evidence>
<organism evidence="4 5">
    <name type="scientific">Frankia nepalensis</name>
    <dbReference type="NCBI Taxonomy" id="1836974"/>
    <lineage>
        <taxon>Bacteria</taxon>
        <taxon>Bacillati</taxon>
        <taxon>Actinomycetota</taxon>
        <taxon>Actinomycetes</taxon>
        <taxon>Frankiales</taxon>
        <taxon>Frankiaceae</taxon>
        <taxon>Frankia</taxon>
    </lineage>
</organism>
<gene>
    <name evidence="4" type="ORF">I7412_18915</name>
</gene>
<proteinExistence type="inferred from homology"/>
<dbReference type="Gene3D" id="3.40.50.2300">
    <property type="match status" value="2"/>
</dbReference>
<accession>A0A937REZ6</accession>
<comment type="caution">
    <text evidence="4">The sequence shown here is derived from an EMBL/GenBank/DDBJ whole genome shotgun (WGS) entry which is preliminary data.</text>
</comment>
<name>A0A937REZ6_9ACTN</name>
<protein>
    <submittedName>
        <fullName evidence="4">ABC transporter substrate-binding protein</fullName>
    </submittedName>
</protein>
<dbReference type="AlphaFoldDB" id="A0A937REZ6"/>
<evidence type="ECO:0000259" key="3">
    <source>
        <dbReference type="Pfam" id="PF13458"/>
    </source>
</evidence>
<dbReference type="CDD" id="cd06341">
    <property type="entry name" value="PBP1_ABC_ligand_binding-like"/>
    <property type="match status" value="1"/>
</dbReference>
<dbReference type="Proteomes" id="UP000604475">
    <property type="component" value="Unassembled WGS sequence"/>
</dbReference>
<dbReference type="InterPro" id="IPR028081">
    <property type="entry name" value="Leu-bd"/>
</dbReference>
<evidence type="ECO:0000256" key="2">
    <source>
        <dbReference type="ARBA" id="ARBA00022729"/>
    </source>
</evidence>
<dbReference type="InterPro" id="IPR028082">
    <property type="entry name" value="Peripla_BP_I"/>
</dbReference>
<keyword evidence="2" id="KW-0732">Signal</keyword>
<sequence length="462" mass="48729">MSRPSRACVRPGGCRAARTGQRASVCPNPSLEVEVHLLRRSEPTRRAARGVALVAAVVTTVALTAGCGTAGDSNEASGPPACDAPGFSANEIKIGFVYPDSGHLASALGAALPGFVARIEKQNAAGGIHGRRLVYEWNDDAANAGENLQAVRALVEEKDVFGIVQSTIATSGGAGWLRDRGIPVVGLPAEPLWADRAYPNMFTHAFLYSAGPGVDTFGAFVKARGGTRAAVIGSDVDAVSDQIGQKITDGFRAVGIEVVPTRFVYNPQHTDAVQLGKQLKAAGVDTVLGSTSAVNIGEIMRGLRAANAPVKVFLAPTGYDHQVLADKGAVMAGLYTYLNYKPFESKTPAHDEYLAAVARYTPELQPPDQELALVTYILTDIFLTGLEKAGSCPTRAGFISTLRGLRGYTAGGLMPGEIDFQDDWGQLNTCYTFMRVNEAGTGYEVVKDPAGADQWCGNRLSP</sequence>
<dbReference type="EMBL" id="JAEACQ010000219">
    <property type="protein sequence ID" value="MBL7629195.1"/>
    <property type="molecule type" value="Genomic_DNA"/>
</dbReference>
<comment type="similarity">
    <text evidence="1">Belongs to the leucine-binding protein family.</text>
</comment>
<keyword evidence="5" id="KW-1185">Reference proteome</keyword>
<feature type="domain" description="Leucine-binding protein" evidence="3">
    <location>
        <begin position="91"/>
        <end position="440"/>
    </location>
</feature>